<proteinExistence type="predicted"/>
<evidence type="ECO:0000259" key="3">
    <source>
        <dbReference type="Pfam" id="PF13439"/>
    </source>
</evidence>
<dbReference type="PANTHER" id="PTHR46401:SF2">
    <property type="entry name" value="GLYCOSYLTRANSFERASE WBBK-RELATED"/>
    <property type="match status" value="1"/>
</dbReference>
<dbReference type="InterPro" id="IPR001296">
    <property type="entry name" value="Glyco_trans_1"/>
</dbReference>
<evidence type="ECO:0000313" key="5">
    <source>
        <dbReference type="Proteomes" id="UP000366872"/>
    </source>
</evidence>
<protein>
    <submittedName>
        <fullName evidence="4">D-inositol 3-phosphate glycosyltransferase</fullName>
    </submittedName>
</protein>
<dbReference type="CDD" id="cd03809">
    <property type="entry name" value="GT4_MtfB-like"/>
    <property type="match status" value="1"/>
</dbReference>
<feature type="domain" description="Glycosyl transferase family 1" evidence="2">
    <location>
        <begin position="175"/>
        <end position="344"/>
    </location>
</feature>
<keyword evidence="1 4" id="KW-0808">Transferase</keyword>
<dbReference type="AlphaFoldDB" id="A0A6C2TXS7"/>
<dbReference type="PANTHER" id="PTHR46401">
    <property type="entry name" value="GLYCOSYLTRANSFERASE WBBK-RELATED"/>
    <property type="match status" value="1"/>
</dbReference>
<evidence type="ECO:0000259" key="2">
    <source>
        <dbReference type="Pfam" id="PF00534"/>
    </source>
</evidence>
<organism evidence="4 5">
    <name type="scientific">Pontiella desulfatans</name>
    <dbReference type="NCBI Taxonomy" id="2750659"/>
    <lineage>
        <taxon>Bacteria</taxon>
        <taxon>Pseudomonadati</taxon>
        <taxon>Kiritimatiellota</taxon>
        <taxon>Kiritimatiellia</taxon>
        <taxon>Kiritimatiellales</taxon>
        <taxon>Pontiellaceae</taxon>
        <taxon>Pontiella</taxon>
    </lineage>
</organism>
<dbReference type="Proteomes" id="UP000366872">
    <property type="component" value="Unassembled WGS sequence"/>
</dbReference>
<dbReference type="SUPFAM" id="SSF53756">
    <property type="entry name" value="UDP-Glycosyltransferase/glycogen phosphorylase"/>
    <property type="match status" value="1"/>
</dbReference>
<gene>
    <name evidence="4" type="primary">mshA_1</name>
    <name evidence="4" type="ORF">PDESU_00692</name>
</gene>
<dbReference type="Pfam" id="PF13439">
    <property type="entry name" value="Glyco_transf_4"/>
    <property type="match status" value="1"/>
</dbReference>
<dbReference type="Pfam" id="PF00534">
    <property type="entry name" value="Glycos_transf_1"/>
    <property type="match status" value="1"/>
</dbReference>
<dbReference type="Gene3D" id="3.40.50.2000">
    <property type="entry name" value="Glycogen Phosphorylase B"/>
    <property type="match status" value="2"/>
</dbReference>
<accession>A0A6C2TXS7</accession>
<dbReference type="GO" id="GO:0016757">
    <property type="term" value="F:glycosyltransferase activity"/>
    <property type="evidence" value="ECO:0007669"/>
    <property type="project" value="InterPro"/>
</dbReference>
<reference evidence="4 5" key="1">
    <citation type="submission" date="2019-04" db="EMBL/GenBank/DDBJ databases">
        <authorList>
            <person name="Van Vliet M D."/>
        </authorList>
    </citation>
    <scope>NUCLEOTIDE SEQUENCE [LARGE SCALE GENOMIC DNA]</scope>
    <source>
        <strain evidence="4 5">F1</strain>
    </source>
</reference>
<evidence type="ECO:0000256" key="1">
    <source>
        <dbReference type="ARBA" id="ARBA00022679"/>
    </source>
</evidence>
<sequence length="393" mass="43590">MHKELPKGKVFRKLNRNLFYPRLISKAIHPAKKHLSPATCHLPPVVHISSQCYAHLIPAALTARPSCTQSPVSSIQYPAPLVSITVHDVAEFYYPEGYTPAQFKRWKKRIDLVKQADLVFAVSGHTKKDLVEKAGVPADKIVVNYNGVDPAFRKLSEDEVLKGTEALPPSASLWRTRGEAQEERFRILAVGSNIHRKNLPTLIKAVEELGRRGVPITLVKVGEAVPDSLIPSAQSPAPNAKHPASSVQNLEVINLGFVNQDELISLYNLCDVLAFPSLYEGFGMPVVEAQRCGLPCVISNASSLPEVGGDAALYHDPLDVDMLADQLERVYGDEDLRSGMREKGFRNAQRFTWKQHVDILMKEWEKLSGVARNIGVISRRSQSAQRGAKWTRS</sequence>
<name>A0A6C2TXS7_PONDE</name>
<dbReference type="EMBL" id="CAAHFG010000001">
    <property type="protein sequence ID" value="VGO12141.1"/>
    <property type="molecule type" value="Genomic_DNA"/>
</dbReference>
<dbReference type="RefSeq" id="WP_187357944.1">
    <property type="nucleotide sequence ID" value="NZ_CAAHFG010000001.1"/>
</dbReference>
<dbReference type="InterPro" id="IPR028098">
    <property type="entry name" value="Glyco_trans_4-like_N"/>
</dbReference>
<feature type="domain" description="Glycosyltransferase subfamily 4-like N-terminal" evidence="3">
    <location>
        <begin position="69"/>
        <end position="151"/>
    </location>
</feature>
<keyword evidence="5" id="KW-1185">Reference proteome</keyword>
<evidence type="ECO:0000313" key="4">
    <source>
        <dbReference type="EMBL" id="VGO12141.1"/>
    </source>
</evidence>